<proteinExistence type="predicted"/>
<organism evidence="1 2">
    <name type="scientific">Candidatus Scalindua brodae</name>
    <dbReference type="NCBI Taxonomy" id="237368"/>
    <lineage>
        <taxon>Bacteria</taxon>
        <taxon>Pseudomonadati</taxon>
        <taxon>Planctomycetota</taxon>
        <taxon>Candidatus Brocadiia</taxon>
        <taxon>Candidatus Brocadiales</taxon>
        <taxon>Candidatus Scalinduaceae</taxon>
        <taxon>Candidatus Scalindua</taxon>
    </lineage>
</organism>
<comment type="caution">
    <text evidence="1">The sequence shown here is derived from an EMBL/GenBank/DDBJ whole genome shotgun (WGS) entry which is preliminary data.</text>
</comment>
<dbReference type="AlphaFoldDB" id="A0A0B0EK66"/>
<sequence>MPQVGRKRRILVTHLLQAEMKRKHMTHVQQVDLQLHVTEGEILIPSLRVIQGKHMKHMKQINVLLGKNLMEHVVFQQNHSVVLSLLFRINGIHPV</sequence>
<evidence type="ECO:0000313" key="2">
    <source>
        <dbReference type="Proteomes" id="UP000030652"/>
    </source>
</evidence>
<dbReference type="Proteomes" id="UP000030652">
    <property type="component" value="Unassembled WGS sequence"/>
</dbReference>
<protein>
    <submittedName>
        <fullName evidence="1">Uncharacterized protein</fullName>
    </submittedName>
</protein>
<dbReference type="EMBL" id="JRYO01000085">
    <property type="protein sequence ID" value="KHE92974.1"/>
    <property type="molecule type" value="Genomic_DNA"/>
</dbReference>
<evidence type="ECO:0000313" key="1">
    <source>
        <dbReference type="EMBL" id="KHE92974.1"/>
    </source>
</evidence>
<name>A0A0B0EK66_9BACT</name>
<accession>A0A0B0EK66</accession>
<gene>
    <name evidence="1" type="ORF">SCABRO_01363</name>
</gene>
<reference evidence="1 2" key="1">
    <citation type="submission" date="2014-10" db="EMBL/GenBank/DDBJ databases">
        <title>Draft genome of anammox bacterium scalindua brodae, obtained using differential coverage binning of sequence data from two enrichment reactors.</title>
        <authorList>
            <person name="Speth D.R."/>
            <person name="Russ L."/>
            <person name="Kartal B."/>
            <person name="Op den Camp H.J."/>
            <person name="Dutilh B.E."/>
            <person name="Jetten M.S."/>
        </authorList>
    </citation>
    <scope>NUCLEOTIDE SEQUENCE [LARGE SCALE GENOMIC DNA]</scope>
    <source>
        <strain evidence="1">RU1</strain>
    </source>
</reference>